<comment type="caution">
    <text evidence="1">The sequence shown here is derived from an EMBL/GenBank/DDBJ whole genome shotgun (WGS) entry which is preliminary data.</text>
</comment>
<reference evidence="1 2" key="1">
    <citation type="submission" date="2019-11" db="EMBL/GenBank/DDBJ databases">
        <title>Novel species isolated from a subtropical stream in China.</title>
        <authorList>
            <person name="Lu H."/>
        </authorList>
    </citation>
    <scope>NUCLEOTIDE SEQUENCE [LARGE SCALE GENOMIC DNA]</scope>
    <source>
        <strain evidence="1 2">FT80W</strain>
    </source>
</reference>
<dbReference type="RefSeq" id="WP_154377055.1">
    <property type="nucleotide sequence ID" value="NZ_WKJK01000006.1"/>
</dbReference>
<dbReference type="Proteomes" id="UP000433309">
    <property type="component" value="Unassembled WGS sequence"/>
</dbReference>
<organism evidence="1 2">
    <name type="scientific">Duganella guangzhouensis</name>
    <dbReference type="NCBI Taxonomy" id="2666084"/>
    <lineage>
        <taxon>Bacteria</taxon>
        <taxon>Pseudomonadati</taxon>
        <taxon>Pseudomonadota</taxon>
        <taxon>Betaproteobacteria</taxon>
        <taxon>Burkholderiales</taxon>
        <taxon>Oxalobacteraceae</taxon>
        <taxon>Telluria group</taxon>
        <taxon>Duganella</taxon>
    </lineage>
</organism>
<keyword evidence="2" id="KW-1185">Reference proteome</keyword>
<protein>
    <submittedName>
        <fullName evidence="1">Uncharacterized protein</fullName>
    </submittedName>
</protein>
<dbReference type="EMBL" id="WKJK01000006">
    <property type="protein sequence ID" value="MRW91043.1"/>
    <property type="molecule type" value="Genomic_DNA"/>
</dbReference>
<accession>A0A6I2KZH5</accession>
<evidence type="ECO:0000313" key="1">
    <source>
        <dbReference type="EMBL" id="MRW91043.1"/>
    </source>
</evidence>
<evidence type="ECO:0000313" key="2">
    <source>
        <dbReference type="Proteomes" id="UP000433309"/>
    </source>
</evidence>
<sequence>MNIILLMQAMMNIRQIVVCDLFVGVHPHFATSYYSSQEYKRDTKQRKRRAQQKAVTDWRLQPLDVFGADCRFRTGHLMITN</sequence>
<dbReference type="AlphaFoldDB" id="A0A6I2KZH5"/>
<proteinExistence type="predicted"/>
<name>A0A6I2KZH5_9BURK</name>
<gene>
    <name evidence="1" type="ORF">GJ699_13690</name>
</gene>